<name>A0A6J5RLZ9_9CAUD</name>
<reference evidence="1" key="1">
    <citation type="submission" date="2020-05" db="EMBL/GenBank/DDBJ databases">
        <authorList>
            <person name="Chiriac C."/>
            <person name="Salcher M."/>
            <person name="Ghai R."/>
            <person name="Kavagutti S V."/>
        </authorList>
    </citation>
    <scope>NUCLEOTIDE SEQUENCE</scope>
</reference>
<sequence>MATTTYLSSPAVTINSVNLQDQAHGLTFTRTIEALESTAFGSGSRVYTGGLENSTLTVDFYLSFAATETYATLKNLVGTQTTVSWSPSATSPGTATNPTMTLTGAYLEALPYEAALGALGQISVTFTGGVYSVVEV</sequence>
<accession>A0A6J5RLZ9</accession>
<evidence type="ECO:0000313" key="1">
    <source>
        <dbReference type="EMBL" id="CAB4194688.1"/>
    </source>
</evidence>
<proteinExistence type="predicted"/>
<protein>
    <submittedName>
        <fullName evidence="1">Uncharacterized protein</fullName>
    </submittedName>
</protein>
<dbReference type="EMBL" id="LR797214">
    <property type="protein sequence ID" value="CAB4194688.1"/>
    <property type="molecule type" value="Genomic_DNA"/>
</dbReference>
<organism evidence="1">
    <name type="scientific">uncultured Caudovirales phage</name>
    <dbReference type="NCBI Taxonomy" id="2100421"/>
    <lineage>
        <taxon>Viruses</taxon>
        <taxon>Duplodnaviria</taxon>
        <taxon>Heunggongvirae</taxon>
        <taxon>Uroviricota</taxon>
        <taxon>Caudoviricetes</taxon>
        <taxon>Peduoviridae</taxon>
        <taxon>Maltschvirus</taxon>
        <taxon>Maltschvirus maltsch</taxon>
    </lineage>
</organism>
<gene>
    <name evidence="1" type="ORF">UFOVP1267_8</name>
</gene>